<organism evidence="2 3">
    <name type="scientific">Ophiocordyceps sinensis (strain Co18 / CGMCC 3.14243)</name>
    <name type="common">Yarsagumba caterpillar fungus</name>
    <name type="synonym">Hirsutella sinensis</name>
    <dbReference type="NCBI Taxonomy" id="911162"/>
    <lineage>
        <taxon>Eukaryota</taxon>
        <taxon>Fungi</taxon>
        <taxon>Dikarya</taxon>
        <taxon>Ascomycota</taxon>
        <taxon>Pezizomycotina</taxon>
        <taxon>Sordariomycetes</taxon>
        <taxon>Hypocreomycetidae</taxon>
        <taxon>Hypocreales</taxon>
        <taxon>Ophiocordycipitaceae</taxon>
        <taxon>Ophiocordyceps</taxon>
    </lineage>
</organism>
<dbReference type="AlphaFoldDB" id="T5AD73"/>
<proteinExistence type="predicted"/>
<dbReference type="HOGENOM" id="CLU_869049_0_0_1"/>
<accession>T5AD73</accession>
<protein>
    <submittedName>
        <fullName evidence="2">Uncharacterized protein</fullName>
    </submittedName>
</protein>
<name>T5AD73_OPHSC</name>
<dbReference type="OrthoDB" id="4915302at2759"/>
<feature type="region of interest" description="Disordered" evidence="1">
    <location>
        <begin position="268"/>
        <end position="289"/>
    </location>
</feature>
<reference evidence="2 3" key="1">
    <citation type="journal article" date="2013" name="Chin. Sci. Bull.">
        <title>Genome survey uncovers the secrets of sex and lifestyle in caterpillar fungus.</title>
        <authorList>
            <person name="Hu X."/>
            <person name="Zhang Y."/>
            <person name="Xiao G."/>
            <person name="Zheng P."/>
            <person name="Xia Y."/>
            <person name="Zhang X."/>
            <person name="St Leger R.J."/>
            <person name="Liu X."/>
            <person name="Wang C."/>
        </authorList>
    </citation>
    <scope>NUCLEOTIDE SEQUENCE [LARGE SCALE GENOMIC DNA]</scope>
    <source>
        <strain evidence="3">Co18 / CGMCC 3.14243</strain>
        <tissue evidence="2">Fruit-body</tissue>
    </source>
</reference>
<dbReference type="EMBL" id="KE652837">
    <property type="protein sequence ID" value="EQL00361.1"/>
    <property type="molecule type" value="Genomic_DNA"/>
</dbReference>
<gene>
    <name evidence="2" type="ORF">OCS_03925</name>
</gene>
<sequence>MAAAAAAVSVVVADVPAGNNYTFSALSSTTAPGSTLTASPSAISTGSSASVVSTAKVEALLKLSASFEFEIRGGLFIVTNMPAEAAVVSFRLVYDLDLQGTFRFEICEPRDQGRVVTKVQGQYVYGMAVSNSVTASGAVDLVVEVKASATASVVAQVYECSNVAKCQPSPCEDKCRVNAVAKVAAPVAKANTTAPAKGPDAAPVPVPAPAPAPAPAPVPWKFDECKSEAECYRVQACDVCEVHKPGKGLAPAPPPVDKVVSMITAAPKQDAQPKVSQLTPGQNTPVAPAATNRPAVVSSGSARLVVALNVLAGVVGLALL</sequence>
<evidence type="ECO:0000313" key="2">
    <source>
        <dbReference type="EMBL" id="EQL00361.1"/>
    </source>
</evidence>
<evidence type="ECO:0000313" key="3">
    <source>
        <dbReference type="Proteomes" id="UP000019374"/>
    </source>
</evidence>
<dbReference type="Proteomes" id="UP000019374">
    <property type="component" value="Unassembled WGS sequence"/>
</dbReference>
<evidence type="ECO:0000256" key="1">
    <source>
        <dbReference type="SAM" id="MobiDB-lite"/>
    </source>
</evidence>
<feature type="compositionally biased region" description="Polar residues" evidence="1">
    <location>
        <begin position="274"/>
        <end position="285"/>
    </location>
</feature>